<dbReference type="Pfam" id="PF05504">
    <property type="entry name" value="Spore_GerAC"/>
    <property type="match status" value="1"/>
</dbReference>
<evidence type="ECO:0000256" key="1">
    <source>
        <dbReference type="ARBA" id="ARBA00004635"/>
    </source>
</evidence>
<dbReference type="GO" id="GO:0016020">
    <property type="term" value="C:membrane"/>
    <property type="evidence" value="ECO:0007669"/>
    <property type="project" value="UniProtKB-SubCell"/>
</dbReference>
<dbReference type="EMBL" id="CP017704">
    <property type="protein sequence ID" value="ASS96484.1"/>
    <property type="molecule type" value="Genomic_DNA"/>
</dbReference>
<dbReference type="InterPro" id="IPR046953">
    <property type="entry name" value="Spore_GerAC-like_C"/>
</dbReference>
<accession>A0A223EMP1</accession>
<protein>
    <submittedName>
        <fullName evidence="11">Uncharacterized protein</fullName>
    </submittedName>
</protein>
<dbReference type="Pfam" id="PF25198">
    <property type="entry name" value="Spore_GerAC_N"/>
    <property type="match status" value="1"/>
</dbReference>
<reference evidence="11 12" key="1">
    <citation type="submission" date="2016-10" db="EMBL/GenBank/DDBJ databases">
        <title>The whole genome sequencing and assembly of Bacillus simplex DSM 1321 strain.</title>
        <authorList>
            <person name="Park M.-K."/>
            <person name="Lee Y.-J."/>
            <person name="Yi H."/>
            <person name="Bahn Y.-S."/>
            <person name="Kim J.F."/>
            <person name="Lee D.-W."/>
        </authorList>
    </citation>
    <scope>NUCLEOTIDE SEQUENCE [LARGE SCALE GENOMIC DNA]</scope>
    <source>
        <strain evidence="11 12">DSM 1321</strain>
    </source>
</reference>
<dbReference type="PANTHER" id="PTHR35789">
    <property type="entry name" value="SPORE GERMINATION PROTEIN B3"/>
    <property type="match status" value="1"/>
</dbReference>
<dbReference type="Gene3D" id="3.30.300.210">
    <property type="entry name" value="Nutrient germinant receptor protein C, domain 3"/>
    <property type="match status" value="1"/>
</dbReference>
<evidence type="ECO:0000256" key="5">
    <source>
        <dbReference type="ARBA" id="ARBA00023136"/>
    </source>
</evidence>
<dbReference type="Proteomes" id="UP000214618">
    <property type="component" value="Chromosome"/>
</dbReference>
<evidence type="ECO:0000256" key="8">
    <source>
        <dbReference type="SAM" id="SignalP"/>
    </source>
</evidence>
<feature type="domain" description="Spore germination GerAC-like C-terminal" evidence="9">
    <location>
        <begin position="222"/>
        <end position="383"/>
    </location>
</feature>
<evidence type="ECO:0000313" key="11">
    <source>
        <dbReference type="EMBL" id="ASS96484.1"/>
    </source>
</evidence>
<keyword evidence="3" id="KW-0309">Germination</keyword>
<evidence type="ECO:0000313" key="12">
    <source>
        <dbReference type="Proteomes" id="UP000214618"/>
    </source>
</evidence>
<organism evidence="11 12">
    <name type="scientific">Peribacillus simplex NBRC 15720 = DSM 1321</name>
    <dbReference type="NCBI Taxonomy" id="1349754"/>
    <lineage>
        <taxon>Bacteria</taxon>
        <taxon>Bacillati</taxon>
        <taxon>Bacillota</taxon>
        <taxon>Bacilli</taxon>
        <taxon>Bacillales</taxon>
        <taxon>Bacillaceae</taxon>
        <taxon>Peribacillus</taxon>
    </lineage>
</organism>
<name>A0A223EMP1_9BACI</name>
<feature type="domain" description="Spore germination protein N-terminal" evidence="10">
    <location>
        <begin position="22"/>
        <end position="192"/>
    </location>
</feature>
<sequence>MKKMLKVFLMLPIICLSGCWSSIELNELAIVTAMGIDKTEDGYLVTVQVLNSSELAGDARSGRTEVVTFRKSGKTIFEALRSLSTDVPRRLYVAHLREVVFGEEMAREGIAKPLDFLSRQKELRSDFYMTVAKGSTAYDTLNVQTALEKIPANKVFDSLENSERRWAPTRTVTLDELVSSIVSKGRQAMLTGIYVYGDPESGSNVTNAQNISPKSGLRLDYLGVFKKDKLVGWLNRNDSKGVSYITDHVKSTPVNIPCEGDQITVNTTSSKTKIKGKMEKGNPKIDINVTSEGSIGEVECTIDLTKPEKIKELNERYAKDIKGKIEGSIKTLQEKYQSDIFGFGDEIHRTNPRAWKRLEGNWEQEFANLDVNVTVKAKIRNLGTISESFQKEIEE</sequence>
<evidence type="ECO:0000256" key="4">
    <source>
        <dbReference type="ARBA" id="ARBA00022729"/>
    </source>
</evidence>
<keyword evidence="6" id="KW-0564">Palmitate</keyword>
<evidence type="ECO:0000259" key="10">
    <source>
        <dbReference type="Pfam" id="PF25198"/>
    </source>
</evidence>
<dbReference type="NCBIfam" id="TIGR02887">
    <property type="entry name" value="spore_ger_x_C"/>
    <property type="match status" value="1"/>
</dbReference>
<dbReference type="InterPro" id="IPR057336">
    <property type="entry name" value="GerAC_N"/>
</dbReference>
<evidence type="ECO:0000256" key="3">
    <source>
        <dbReference type="ARBA" id="ARBA00022544"/>
    </source>
</evidence>
<dbReference type="GeneID" id="56475603"/>
<dbReference type="InterPro" id="IPR008844">
    <property type="entry name" value="Spore_GerAC-like"/>
</dbReference>
<dbReference type="RefSeq" id="WP_063233298.1">
    <property type="nucleotide sequence ID" value="NZ_BCVO01000008.1"/>
</dbReference>
<gene>
    <name evidence="11" type="ORF">BS1321_22750</name>
</gene>
<comment type="similarity">
    <text evidence="2">Belongs to the GerABKC lipoprotein family.</text>
</comment>
<evidence type="ECO:0000256" key="7">
    <source>
        <dbReference type="ARBA" id="ARBA00023288"/>
    </source>
</evidence>
<dbReference type="GO" id="GO:0009847">
    <property type="term" value="P:spore germination"/>
    <property type="evidence" value="ECO:0007669"/>
    <property type="project" value="InterPro"/>
</dbReference>
<feature type="chain" id="PRO_5038872994" evidence="8">
    <location>
        <begin position="23"/>
        <end position="395"/>
    </location>
</feature>
<keyword evidence="7" id="KW-0449">Lipoprotein</keyword>
<proteinExistence type="inferred from homology"/>
<evidence type="ECO:0000256" key="6">
    <source>
        <dbReference type="ARBA" id="ARBA00023139"/>
    </source>
</evidence>
<evidence type="ECO:0000256" key="2">
    <source>
        <dbReference type="ARBA" id="ARBA00007886"/>
    </source>
</evidence>
<keyword evidence="5" id="KW-0472">Membrane</keyword>
<dbReference type="PANTHER" id="PTHR35789:SF1">
    <property type="entry name" value="SPORE GERMINATION PROTEIN B3"/>
    <property type="match status" value="1"/>
</dbReference>
<dbReference type="AlphaFoldDB" id="A0A223EMP1"/>
<dbReference type="Gene3D" id="6.20.190.10">
    <property type="entry name" value="Nutrient germinant receptor protein C, domain 1"/>
    <property type="match status" value="1"/>
</dbReference>
<keyword evidence="4 8" id="KW-0732">Signal</keyword>
<evidence type="ECO:0000259" key="9">
    <source>
        <dbReference type="Pfam" id="PF05504"/>
    </source>
</evidence>
<dbReference type="OrthoDB" id="9816067at2"/>
<dbReference type="InterPro" id="IPR038501">
    <property type="entry name" value="Spore_GerAC_C_sf"/>
</dbReference>
<comment type="subcellular location">
    <subcellularLocation>
        <location evidence="1">Membrane</location>
        <topology evidence="1">Lipid-anchor</topology>
    </subcellularLocation>
</comment>
<feature type="signal peptide" evidence="8">
    <location>
        <begin position="1"/>
        <end position="22"/>
    </location>
</feature>